<evidence type="ECO:0008006" key="3">
    <source>
        <dbReference type="Google" id="ProtNLM"/>
    </source>
</evidence>
<accession>A0AAW2GFL8</accession>
<dbReference type="AlphaFoldDB" id="A0AAW2GFL8"/>
<protein>
    <recommendedName>
        <fullName evidence="3">Ribosomal protein L34</fullName>
    </recommendedName>
</protein>
<sequence>MRKSPGGRIRLRRPGRCVCHRRTNGATKLALREMSSAE</sequence>
<evidence type="ECO:0000313" key="1">
    <source>
        <dbReference type="EMBL" id="KAL0126062.1"/>
    </source>
</evidence>
<comment type="caution">
    <text evidence="1">The sequence shown here is derived from an EMBL/GenBank/DDBJ whole genome shotgun (WGS) entry which is preliminary data.</text>
</comment>
<keyword evidence="2" id="KW-1185">Reference proteome</keyword>
<dbReference type="EMBL" id="JADYXP020000004">
    <property type="protein sequence ID" value="KAL0126062.1"/>
    <property type="molecule type" value="Genomic_DNA"/>
</dbReference>
<evidence type="ECO:0000313" key="2">
    <source>
        <dbReference type="Proteomes" id="UP001430953"/>
    </source>
</evidence>
<proteinExistence type="predicted"/>
<name>A0AAW2GFL8_9HYME</name>
<dbReference type="Proteomes" id="UP001430953">
    <property type="component" value="Unassembled WGS sequence"/>
</dbReference>
<reference evidence="1 2" key="1">
    <citation type="submission" date="2023-03" db="EMBL/GenBank/DDBJ databases">
        <title>High recombination rates correlate with genetic variation in Cardiocondyla obscurior ants.</title>
        <authorList>
            <person name="Errbii M."/>
        </authorList>
    </citation>
    <scope>NUCLEOTIDE SEQUENCE [LARGE SCALE GENOMIC DNA]</scope>
    <source>
        <strain evidence="1">Alpha-2009</strain>
        <tissue evidence="1">Whole body</tissue>
    </source>
</reference>
<gene>
    <name evidence="1" type="ORF">PUN28_004874</name>
</gene>
<organism evidence="1 2">
    <name type="scientific">Cardiocondyla obscurior</name>
    <dbReference type="NCBI Taxonomy" id="286306"/>
    <lineage>
        <taxon>Eukaryota</taxon>
        <taxon>Metazoa</taxon>
        <taxon>Ecdysozoa</taxon>
        <taxon>Arthropoda</taxon>
        <taxon>Hexapoda</taxon>
        <taxon>Insecta</taxon>
        <taxon>Pterygota</taxon>
        <taxon>Neoptera</taxon>
        <taxon>Endopterygota</taxon>
        <taxon>Hymenoptera</taxon>
        <taxon>Apocrita</taxon>
        <taxon>Aculeata</taxon>
        <taxon>Formicoidea</taxon>
        <taxon>Formicidae</taxon>
        <taxon>Myrmicinae</taxon>
        <taxon>Cardiocondyla</taxon>
    </lineage>
</organism>